<evidence type="ECO:0000313" key="2">
    <source>
        <dbReference type="Proteomes" id="UP001163046"/>
    </source>
</evidence>
<proteinExistence type="predicted"/>
<protein>
    <submittedName>
        <fullName evidence="1">Uncharacterized protein</fullName>
    </submittedName>
</protein>
<accession>A0A9W9ZB16</accession>
<reference evidence="1" key="1">
    <citation type="submission" date="2023-01" db="EMBL/GenBank/DDBJ databases">
        <title>Genome assembly of the deep-sea coral Lophelia pertusa.</title>
        <authorList>
            <person name="Herrera S."/>
            <person name="Cordes E."/>
        </authorList>
    </citation>
    <scope>NUCLEOTIDE SEQUENCE</scope>
    <source>
        <strain evidence="1">USNM1676648</strain>
        <tissue evidence="1">Polyp</tissue>
    </source>
</reference>
<dbReference type="Proteomes" id="UP001163046">
    <property type="component" value="Unassembled WGS sequence"/>
</dbReference>
<organism evidence="1 2">
    <name type="scientific">Desmophyllum pertusum</name>
    <dbReference type="NCBI Taxonomy" id="174260"/>
    <lineage>
        <taxon>Eukaryota</taxon>
        <taxon>Metazoa</taxon>
        <taxon>Cnidaria</taxon>
        <taxon>Anthozoa</taxon>
        <taxon>Hexacorallia</taxon>
        <taxon>Scleractinia</taxon>
        <taxon>Caryophylliina</taxon>
        <taxon>Caryophylliidae</taxon>
        <taxon>Desmophyllum</taxon>
    </lineage>
</organism>
<name>A0A9W9ZB16_9CNID</name>
<dbReference type="EMBL" id="MU826368">
    <property type="protein sequence ID" value="KAJ7378186.1"/>
    <property type="molecule type" value="Genomic_DNA"/>
</dbReference>
<gene>
    <name evidence="1" type="ORF">OS493_024133</name>
</gene>
<comment type="caution">
    <text evidence="1">The sequence shown here is derived from an EMBL/GenBank/DDBJ whole genome shotgun (WGS) entry which is preliminary data.</text>
</comment>
<dbReference type="AlphaFoldDB" id="A0A9W9ZB16"/>
<evidence type="ECO:0000313" key="1">
    <source>
        <dbReference type="EMBL" id="KAJ7378186.1"/>
    </source>
</evidence>
<sequence>MSEPKNNFVEMIEVWKSSPNAYPVAVIIYDSDGGIEVQLGRKIWGSRDQFKIILPKETLLKFNVRQQQIKFNTKIF</sequence>
<keyword evidence="2" id="KW-1185">Reference proteome</keyword>